<dbReference type="SUPFAM" id="SSF51197">
    <property type="entry name" value="Clavaminate synthase-like"/>
    <property type="match status" value="1"/>
</dbReference>
<dbReference type="Proteomes" id="UP000230605">
    <property type="component" value="Chromosome 9"/>
</dbReference>
<proteinExistence type="inferred from homology"/>
<dbReference type="EMBL" id="CP134192">
    <property type="protein sequence ID" value="WPB07871.1"/>
    <property type="molecule type" value="Genomic_DNA"/>
</dbReference>
<reference evidence="5 7" key="2">
    <citation type="submission" date="2023-09" db="EMBL/GenBank/DDBJ databases">
        <title>Complete-Gapless Cercospora beticola genome.</title>
        <authorList>
            <person name="Wyatt N.A."/>
            <person name="Spanner R.E."/>
            <person name="Bolton M.D."/>
        </authorList>
    </citation>
    <scope>NUCLEOTIDE SEQUENCE [LARGE SCALE GENOMIC DNA]</scope>
    <source>
        <strain evidence="5">Cb09-40</strain>
    </source>
</reference>
<dbReference type="InterPro" id="IPR050231">
    <property type="entry name" value="Iron_ascorbate_oxido_reductase"/>
</dbReference>
<evidence type="ECO:0000256" key="2">
    <source>
        <dbReference type="RuleBase" id="RU003682"/>
    </source>
</evidence>
<reference evidence="4 6" key="1">
    <citation type="submission" date="2015-10" db="EMBL/GenBank/DDBJ databases">
        <title>The cercosporin biosynthetic gene cluster was horizontally transferred to several fungal lineages and shown to be expanded in Cercospora beticola based on microsynteny with recipient genomes.</title>
        <authorList>
            <person name="De Jonge R."/>
            <person name="Ebert M.K."/>
            <person name="Suttle J.C."/>
            <person name="Jurick Ii W.M."/>
            <person name="Secor G.A."/>
            <person name="Thomma B.P."/>
            <person name="Van De Peer Y."/>
            <person name="Bolton M.D."/>
        </authorList>
    </citation>
    <scope>NUCLEOTIDE SEQUENCE [LARGE SCALE GENOMIC DNA]</scope>
    <source>
        <strain evidence="4 6">09-40</strain>
    </source>
</reference>
<evidence type="ECO:0000313" key="5">
    <source>
        <dbReference type="EMBL" id="WPB07871.1"/>
    </source>
</evidence>
<dbReference type="EMBL" id="LKMD01000107">
    <property type="protein sequence ID" value="PIA90521.1"/>
    <property type="molecule type" value="Genomic_DNA"/>
</dbReference>
<protein>
    <submittedName>
        <fullName evidence="4">2-oxoglutarate-dependent ethylene/succinate-forming enzyme</fullName>
    </submittedName>
</protein>
<dbReference type="GO" id="GO:0044283">
    <property type="term" value="P:small molecule biosynthetic process"/>
    <property type="evidence" value="ECO:0007669"/>
    <property type="project" value="UniProtKB-ARBA"/>
</dbReference>
<keyword evidence="2" id="KW-0408">Iron</keyword>
<dbReference type="GO" id="GO:0046872">
    <property type="term" value="F:metal ion binding"/>
    <property type="evidence" value="ECO:0007669"/>
    <property type="project" value="UniProtKB-KW"/>
</dbReference>
<dbReference type="OrthoDB" id="288590at2759"/>
<dbReference type="InterPro" id="IPR044861">
    <property type="entry name" value="IPNS-like_FE2OG_OXY"/>
</dbReference>
<dbReference type="GO" id="GO:0016491">
    <property type="term" value="F:oxidoreductase activity"/>
    <property type="evidence" value="ECO:0007669"/>
    <property type="project" value="UniProtKB-KW"/>
</dbReference>
<keyword evidence="2" id="KW-0479">Metal-binding</keyword>
<evidence type="ECO:0000259" key="3">
    <source>
        <dbReference type="PROSITE" id="PS51471"/>
    </source>
</evidence>
<dbReference type="Proteomes" id="UP001302367">
    <property type="component" value="Chromosome 9"/>
</dbReference>
<dbReference type="PANTHER" id="PTHR47990">
    <property type="entry name" value="2-OXOGLUTARATE (2OG) AND FE(II)-DEPENDENT OXYGENASE SUPERFAMILY PROTEIN-RELATED"/>
    <property type="match status" value="1"/>
</dbReference>
<dbReference type="InterPro" id="IPR005123">
    <property type="entry name" value="Oxoglu/Fe-dep_dioxygenase_dom"/>
</dbReference>
<evidence type="ECO:0000313" key="7">
    <source>
        <dbReference type="Proteomes" id="UP001302367"/>
    </source>
</evidence>
<sequence>MLTRTLRVRGNPFKSRILLQRGLATTVDSAPFHRNEPVVQGSKGSQWRPNFDMARAQATMPPNHSAQVRELDTFELPVAVTGSDADRLLGRRLIDAWRKDGIIQVAFPENLRVLSEAVKQSKQYFLQDHATKAKCVDPNSFAGYIASGEELTDGIADYSEIFTVTKEVDPGDPRVMSGWPCHGPNPWPNDAYAHAMRKLMDFKAGIGERLLQLTALGLDLKDRWALNKLTQDGWHHMRVLRFPATHATNGKGKEGRGIGSHTDYGLLVIASQDEVGGLFVRPPSADETYSNWKKSSAGLHENDDKWLYIAPQENVFTVFPGDMMQFMTNSYLPSTPHKVGLNTRERFAFAYFHEPNFNAVCRRLPEFKTGTPEDEEAVHYGTHFSNMFLRNYPDRVTAHRMREENRMDLLPMLKEQYGYGP</sequence>
<evidence type="ECO:0000313" key="4">
    <source>
        <dbReference type="EMBL" id="PIA90521.1"/>
    </source>
</evidence>
<name>A0A2G5HDA9_CERBT</name>
<dbReference type="Pfam" id="PF03171">
    <property type="entry name" value="2OG-FeII_Oxy"/>
    <property type="match status" value="1"/>
</dbReference>
<dbReference type="Gene3D" id="2.60.120.330">
    <property type="entry name" value="B-lactam Antibiotic, Isopenicillin N Synthase, Chain"/>
    <property type="match status" value="1"/>
</dbReference>
<dbReference type="PROSITE" id="PS51471">
    <property type="entry name" value="FE2OG_OXY"/>
    <property type="match status" value="1"/>
</dbReference>
<dbReference type="InterPro" id="IPR027443">
    <property type="entry name" value="IPNS-like_sf"/>
</dbReference>
<organism evidence="4 6">
    <name type="scientific">Cercospora beticola</name>
    <name type="common">Sugarbeet leaf spot fungus</name>
    <dbReference type="NCBI Taxonomy" id="122368"/>
    <lineage>
        <taxon>Eukaryota</taxon>
        <taxon>Fungi</taxon>
        <taxon>Dikarya</taxon>
        <taxon>Ascomycota</taxon>
        <taxon>Pezizomycotina</taxon>
        <taxon>Dothideomycetes</taxon>
        <taxon>Dothideomycetidae</taxon>
        <taxon>Mycosphaerellales</taxon>
        <taxon>Mycosphaerellaceae</taxon>
        <taxon>Cercospora</taxon>
    </lineage>
</organism>
<comment type="similarity">
    <text evidence="1 2">Belongs to the iron/ascorbate-dependent oxidoreductase family.</text>
</comment>
<evidence type="ECO:0000256" key="1">
    <source>
        <dbReference type="ARBA" id="ARBA00008056"/>
    </source>
</evidence>
<dbReference type="Pfam" id="PF14226">
    <property type="entry name" value="DIOX_N"/>
    <property type="match status" value="1"/>
</dbReference>
<keyword evidence="2" id="KW-0560">Oxidoreductase</keyword>
<keyword evidence="7" id="KW-1185">Reference proteome</keyword>
<dbReference type="AlphaFoldDB" id="A0A2G5HDA9"/>
<evidence type="ECO:0000313" key="6">
    <source>
        <dbReference type="Proteomes" id="UP000230605"/>
    </source>
</evidence>
<feature type="domain" description="Fe2OG dioxygenase" evidence="3">
    <location>
        <begin position="233"/>
        <end position="355"/>
    </location>
</feature>
<dbReference type="InterPro" id="IPR026992">
    <property type="entry name" value="DIOX_N"/>
</dbReference>
<accession>A0A2G5HDA9</accession>
<gene>
    <name evidence="4" type="ORF">CB0940_11044</name>
    <name evidence="5" type="ORF">RHO25_012535</name>
</gene>